<dbReference type="KEGG" id="llu:AKJ09_07971"/>
<feature type="compositionally biased region" description="Basic and acidic residues" evidence="1">
    <location>
        <begin position="258"/>
        <end position="276"/>
    </location>
</feature>
<dbReference type="Proteomes" id="UP000064967">
    <property type="component" value="Chromosome"/>
</dbReference>
<proteinExistence type="predicted"/>
<evidence type="ECO:0000313" key="3">
    <source>
        <dbReference type="Proteomes" id="UP000064967"/>
    </source>
</evidence>
<reference evidence="2 3" key="1">
    <citation type="submission" date="2015-08" db="EMBL/GenBank/DDBJ databases">
        <authorList>
            <person name="Babu N.S."/>
            <person name="Beckwith C.J."/>
            <person name="Beseler K.G."/>
            <person name="Brison A."/>
            <person name="Carone J.V."/>
            <person name="Caskin T.P."/>
            <person name="Diamond M."/>
            <person name="Durham M.E."/>
            <person name="Foxe J.M."/>
            <person name="Go M."/>
            <person name="Henderson B.A."/>
            <person name="Jones I.B."/>
            <person name="McGettigan J.A."/>
            <person name="Micheletti S.J."/>
            <person name="Nasrallah M.E."/>
            <person name="Ortiz D."/>
            <person name="Piller C.R."/>
            <person name="Privatt S.R."/>
            <person name="Schneider S.L."/>
            <person name="Sharp S."/>
            <person name="Smith T.C."/>
            <person name="Stanton J.D."/>
            <person name="Ullery H.E."/>
            <person name="Wilson R.J."/>
            <person name="Serrano M.G."/>
            <person name="Buck G."/>
            <person name="Lee V."/>
            <person name="Wang Y."/>
            <person name="Carvalho R."/>
            <person name="Voegtly L."/>
            <person name="Shi R."/>
            <person name="Duckworth R."/>
            <person name="Johnson A."/>
            <person name="Loviza R."/>
            <person name="Walstead R."/>
            <person name="Shah Z."/>
            <person name="Kiflezghi M."/>
            <person name="Wade K."/>
            <person name="Ball S.L."/>
            <person name="Bradley K.W."/>
            <person name="Asai D.J."/>
            <person name="Bowman C.A."/>
            <person name="Russell D.A."/>
            <person name="Pope W.H."/>
            <person name="Jacobs-Sera D."/>
            <person name="Hendrix R.W."/>
            <person name="Hatfull G.F."/>
        </authorList>
    </citation>
    <scope>NUCLEOTIDE SEQUENCE [LARGE SCALE GENOMIC DNA]</scope>
    <source>
        <strain evidence="2 3">DSM 27648</strain>
    </source>
</reference>
<gene>
    <name evidence="2" type="ORF">AKJ09_07971</name>
</gene>
<protein>
    <submittedName>
        <fullName evidence="2">Chaperone protein DnaK</fullName>
    </submittedName>
</protein>
<name>A0A0K1Q6F0_9BACT</name>
<evidence type="ECO:0000313" key="2">
    <source>
        <dbReference type="EMBL" id="AKV01308.1"/>
    </source>
</evidence>
<organism evidence="2 3">
    <name type="scientific">Labilithrix luteola</name>
    <dbReference type="NCBI Taxonomy" id="1391654"/>
    <lineage>
        <taxon>Bacteria</taxon>
        <taxon>Pseudomonadati</taxon>
        <taxon>Myxococcota</taxon>
        <taxon>Polyangia</taxon>
        <taxon>Polyangiales</taxon>
        <taxon>Labilitrichaceae</taxon>
        <taxon>Labilithrix</taxon>
    </lineage>
</organism>
<keyword evidence="3" id="KW-1185">Reference proteome</keyword>
<feature type="compositionally biased region" description="Low complexity" evidence="1">
    <location>
        <begin position="203"/>
        <end position="223"/>
    </location>
</feature>
<feature type="compositionally biased region" description="Pro residues" evidence="1">
    <location>
        <begin position="224"/>
        <end position="233"/>
    </location>
</feature>
<feature type="compositionally biased region" description="Low complexity" evidence="1">
    <location>
        <begin position="238"/>
        <end position="257"/>
    </location>
</feature>
<dbReference type="STRING" id="1391654.AKJ09_07971"/>
<feature type="region of interest" description="Disordered" evidence="1">
    <location>
        <begin position="103"/>
        <end position="292"/>
    </location>
</feature>
<dbReference type="RefSeq" id="WP_146652435.1">
    <property type="nucleotide sequence ID" value="NZ_CP012333.1"/>
</dbReference>
<dbReference type="AlphaFoldDB" id="A0A0K1Q6F0"/>
<accession>A0A0K1Q6F0</accession>
<dbReference type="EMBL" id="CP012333">
    <property type="protein sequence ID" value="AKV01308.1"/>
    <property type="molecule type" value="Genomic_DNA"/>
</dbReference>
<sequence>MSENVRPPVAVRIVRPFDTEDAFLENELETVGKTSVILIGAHPRPAGVILRFEVTLATGATLLRGEGRVLAHKENAFRGQPGLNLRFTRLDPRSKALVDRAAAVRDAKAAGDPAPLTARPPAPPPEGEARPATPPATSLRPASVPPHAHQLRASAPPPAPEPAHVEPPLNTEASAEAVVPSQEVVAIPSQELEVVAPVPTNDAPVPTSEATPEPEAVPEAAPLASPPTIPAPIVPDASRSASRSEASEVSPPSNRNELLARLRERRSTLDPERVQRMLDSGSSSSSDSRSRS</sequence>
<evidence type="ECO:0000256" key="1">
    <source>
        <dbReference type="SAM" id="MobiDB-lite"/>
    </source>
</evidence>
<feature type="compositionally biased region" description="Low complexity" evidence="1">
    <location>
        <begin position="279"/>
        <end position="292"/>
    </location>
</feature>